<accession>A0A6J7WGZ7</accession>
<protein>
    <submittedName>
        <fullName evidence="1">Uncharacterized protein</fullName>
    </submittedName>
</protein>
<sequence>MNIYLDGEELNLSNIHLTQFENVFNQLVKDLPNMVEPDFSSIQKLKSQNKEMLEIAFQDTLNEFI</sequence>
<reference evidence="1" key="1">
    <citation type="submission" date="2020-05" db="EMBL/GenBank/DDBJ databases">
        <authorList>
            <person name="Chiriac C."/>
            <person name="Salcher M."/>
            <person name="Ghai R."/>
            <person name="Kavagutti S V."/>
        </authorList>
    </citation>
    <scope>NUCLEOTIDE SEQUENCE</scope>
</reference>
<dbReference type="EMBL" id="LR798242">
    <property type="protein sequence ID" value="CAB5214239.1"/>
    <property type="molecule type" value="Genomic_DNA"/>
</dbReference>
<gene>
    <name evidence="1" type="ORF">UFOVP185_39</name>
</gene>
<name>A0A6J7WGZ7_9CAUD</name>
<organism evidence="1">
    <name type="scientific">uncultured Caudovirales phage</name>
    <dbReference type="NCBI Taxonomy" id="2100421"/>
    <lineage>
        <taxon>Viruses</taxon>
        <taxon>Duplodnaviria</taxon>
        <taxon>Heunggongvirae</taxon>
        <taxon>Uroviricota</taxon>
        <taxon>Caudoviricetes</taxon>
        <taxon>Peduoviridae</taxon>
        <taxon>Maltschvirus</taxon>
        <taxon>Maltschvirus maltsch</taxon>
    </lineage>
</organism>
<evidence type="ECO:0000313" key="1">
    <source>
        <dbReference type="EMBL" id="CAB5214239.1"/>
    </source>
</evidence>
<proteinExistence type="predicted"/>